<evidence type="ECO:0008006" key="2">
    <source>
        <dbReference type="Google" id="ProtNLM"/>
    </source>
</evidence>
<proteinExistence type="predicted"/>
<name>A0A8S5RMX1_9VIRU</name>
<reference evidence="1" key="1">
    <citation type="journal article" date="2021" name="Proc. Natl. Acad. Sci. U.S.A.">
        <title>A Catalog of Tens of Thousands of Viruses from Human Metagenomes Reveals Hidden Associations with Chronic Diseases.</title>
        <authorList>
            <person name="Tisza M.J."/>
            <person name="Buck C.B."/>
        </authorList>
    </citation>
    <scope>NUCLEOTIDE SEQUENCE</scope>
    <source>
        <strain evidence="1">CtEfN2</strain>
    </source>
</reference>
<accession>A0A8S5RMX1</accession>
<protein>
    <recommendedName>
        <fullName evidence="2">AP2 domain-containing protein</fullName>
    </recommendedName>
</protein>
<organism evidence="1">
    <name type="scientific">virus sp. ctEfN2</name>
    <dbReference type="NCBI Taxonomy" id="2825810"/>
    <lineage>
        <taxon>Viruses</taxon>
    </lineage>
</organism>
<sequence>MPRPTPNLAGERFGKLTAVYRIKSEEVAGIGKHAMWMCKCDCGNTKIISSTRLAHGKIDNCGCMDSKCRNKKGQFTKGENVKDISGKKFGKLTVLKLDKIINKKSYWIVRCECGTTKSVRSDTLKVITSCGCDKKKQDIINLGITNHHELTHHPVYSIWNAMINRCGNPHNKHYNDYGGRGIKVCEEWKDIRNFSKWADETGFKPNKNLSIERKDVNGNYCPENCCWIDRKLQTRNRRNTVRLDIGGDNKSLSEWCEIYDVPYNKVIGRYYRGIRGIDDLFYKGNLQMRNLGRE</sequence>
<dbReference type="EMBL" id="BK059123">
    <property type="protein sequence ID" value="DAE32465.1"/>
    <property type="molecule type" value="Genomic_DNA"/>
</dbReference>
<evidence type="ECO:0000313" key="1">
    <source>
        <dbReference type="EMBL" id="DAE32465.1"/>
    </source>
</evidence>